<protein>
    <submittedName>
        <fullName evidence="1">Phage gp6-like head-tail connector protein</fullName>
    </submittedName>
</protein>
<sequence>MAVTEYITLPQLQHALRKQGTVQADDELLALHIRAACRGIDDHTGRRFWRDDAPSARTFRPLNASVWDADGHLLLVDDIATTDGLVVEQGSTSGGWSSVTGYEVAPDNAVARSRAITGLRVQAGWPCYAGARVRVTAVWGWPAVPDVVEQAALLQATRLSKRKDSPEGVIGSAEWGGMRLAQLDPDVKALLKNYELPGFG</sequence>
<evidence type="ECO:0000313" key="1">
    <source>
        <dbReference type="EMBL" id="MFC6094737.1"/>
    </source>
</evidence>
<dbReference type="Proteomes" id="UP001596220">
    <property type="component" value="Unassembled WGS sequence"/>
</dbReference>
<accession>A0ABW1PIG3</accession>
<dbReference type="RefSeq" id="WP_380643278.1">
    <property type="nucleotide sequence ID" value="NZ_JBHSQO010000072.1"/>
</dbReference>
<name>A0ABW1PIG3_9PSEU</name>
<dbReference type="EMBL" id="JBHSQO010000072">
    <property type="protein sequence ID" value="MFC6094737.1"/>
    <property type="molecule type" value="Genomic_DNA"/>
</dbReference>
<keyword evidence="2" id="KW-1185">Reference proteome</keyword>
<dbReference type="Gene3D" id="1.10.3230.30">
    <property type="entry name" value="Phage gp6-like head-tail connector protein"/>
    <property type="match status" value="1"/>
</dbReference>
<reference evidence="2" key="1">
    <citation type="journal article" date="2019" name="Int. J. Syst. Evol. Microbiol.">
        <title>The Global Catalogue of Microorganisms (GCM) 10K type strain sequencing project: providing services to taxonomists for standard genome sequencing and annotation.</title>
        <authorList>
            <consortium name="The Broad Institute Genomics Platform"/>
            <consortium name="The Broad Institute Genome Sequencing Center for Infectious Disease"/>
            <person name="Wu L."/>
            <person name="Ma J."/>
        </authorList>
    </citation>
    <scope>NUCLEOTIDE SEQUENCE [LARGE SCALE GENOMIC DNA]</scope>
    <source>
        <strain evidence="2">CGMCC 4.7246</strain>
    </source>
</reference>
<proteinExistence type="predicted"/>
<comment type="caution">
    <text evidence="1">The sequence shown here is derived from an EMBL/GenBank/DDBJ whole genome shotgun (WGS) entry which is preliminary data.</text>
</comment>
<evidence type="ECO:0000313" key="2">
    <source>
        <dbReference type="Proteomes" id="UP001596220"/>
    </source>
</evidence>
<organism evidence="1 2">
    <name type="scientific">Saccharothrix lopnurensis</name>
    <dbReference type="NCBI Taxonomy" id="1670621"/>
    <lineage>
        <taxon>Bacteria</taxon>
        <taxon>Bacillati</taxon>
        <taxon>Actinomycetota</taxon>
        <taxon>Actinomycetes</taxon>
        <taxon>Pseudonocardiales</taxon>
        <taxon>Pseudonocardiaceae</taxon>
        <taxon>Saccharothrix</taxon>
    </lineage>
</organism>
<gene>
    <name evidence="1" type="ORF">ACFP3R_36210</name>
</gene>